<dbReference type="InterPro" id="IPR045206">
    <property type="entry name" value="Maestro_heat-like_prot"/>
</dbReference>
<proteinExistence type="predicted"/>
<keyword evidence="2" id="KW-1185">Reference proteome</keyword>
<gene>
    <name evidence="1" type="ORF">RHGRI_007766</name>
</gene>
<reference evidence="1" key="1">
    <citation type="submission" date="2020-08" db="EMBL/GenBank/DDBJ databases">
        <title>Plant Genome Project.</title>
        <authorList>
            <person name="Zhang R.-G."/>
        </authorList>
    </citation>
    <scope>NUCLEOTIDE SEQUENCE</scope>
    <source>
        <strain evidence="1">WSP0</strain>
        <tissue evidence="1">Leaf</tissue>
    </source>
</reference>
<protein>
    <submittedName>
        <fullName evidence="1">Uncharacterized protein</fullName>
    </submittedName>
</protein>
<evidence type="ECO:0000313" key="1">
    <source>
        <dbReference type="EMBL" id="KAG5557621.1"/>
    </source>
</evidence>
<dbReference type="GO" id="GO:0005737">
    <property type="term" value="C:cytoplasm"/>
    <property type="evidence" value="ECO:0007669"/>
    <property type="project" value="TreeGrafter"/>
</dbReference>
<accession>A0AAV6KZV1</accession>
<dbReference type="PANTHER" id="PTHR23120:SF0">
    <property type="entry name" value="MAESTRO HEAT-LIKE REPEAT FAMILY MEMBER 1"/>
    <property type="match status" value="1"/>
</dbReference>
<dbReference type="AlphaFoldDB" id="A0AAV6KZV1"/>
<dbReference type="EMBL" id="JACTNZ010000003">
    <property type="protein sequence ID" value="KAG5557621.1"/>
    <property type="molecule type" value="Genomic_DNA"/>
</dbReference>
<comment type="caution">
    <text evidence="1">The sequence shown here is derived from an EMBL/GenBank/DDBJ whole genome shotgun (WGS) entry which is preliminary data.</text>
</comment>
<dbReference type="Proteomes" id="UP000823749">
    <property type="component" value="Chromosome 3"/>
</dbReference>
<organism evidence="1 2">
    <name type="scientific">Rhododendron griersonianum</name>
    <dbReference type="NCBI Taxonomy" id="479676"/>
    <lineage>
        <taxon>Eukaryota</taxon>
        <taxon>Viridiplantae</taxon>
        <taxon>Streptophyta</taxon>
        <taxon>Embryophyta</taxon>
        <taxon>Tracheophyta</taxon>
        <taxon>Spermatophyta</taxon>
        <taxon>Magnoliopsida</taxon>
        <taxon>eudicotyledons</taxon>
        <taxon>Gunneridae</taxon>
        <taxon>Pentapetalae</taxon>
        <taxon>asterids</taxon>
        <taxon>Ericales</taxon>
        <taxon>Ericaceae</taxon>
        <taxon>Ericoideae</taxon>
        <taxon>Rhodoreae</taxon>
        <taxon>Rhododendron</taxon>
    </lineage>
</organism>
<dbReference type="PANTHER" id="PTHR23120">
    <property type="entry name" value="MAESTRO-RELATED HEAT DOMAIN-CONTAINING"/>
    <property type="match status" value="1"/>
</dbReference>
<sequence length="203" mass="22887">MRYSVPTKLQFGQNYAAENPASMLYIKNLVKDVVVDGFYFIFGELNTCFKLLSVTPKLLYLTQQKGKIDHALWPFLLKMIIPQVYTSAIATELFVRLVVLLHDPLAREQQAAQILTALPLNSEALYCLSSGQKVKKLDLALAAAPLPVGFLAESLDVTQDTDRVISLGNAFAKQYELYKPDDEHIALLHRYLCVEMLSLLNFF</sequence>
<name>A0AAV6KZV1_9ERIC</name>
<evidence type="ECO:0000313" key="2">
    <source>
        <dbReference type="Proteomes" id="UP000823749"/>
    </source>
</evidence>